<sequence length="147" mass="16652">MSNKIKKQSLLGKAPARKKPTQAKRQRPVNQQQARAQAAQHSAPEVELKKSKTRWYALAAVVLILLITPKPVLITYEKLGMVSQSIFWPGVFGYGANLFDSTLSPRADLSRNIIYLCQDKRKPDTCQKYRVTEQNGFFAAMKKLIMD</sequence>
<keyword evidence="2" id="KW-0812">Transmembrane</keyword>
<evidence type="ECO:0000313" key="4">
    <source>
        <dbReference type="Proteomes" id="UP000050378"/>
    </source>
</evidence>
<dbReference type="EMBL" id="LJTC01000002">
    <property type="protein sequence ID" value="KPM85005.1"/>
    <property type="molecule type" value="Genomic_DNA"/>
</dbReference>
<dbReference type="PATRIC" id="fig|570156.3.peg.857"/>
<evidence type="ECO:0000256" key="1">
    <source>
        <dbReference type="SAM" id="MobiDB-lite"/>
    </source>
</evidence>
<feature type="compositionally biased region" description="Low complexity" evidence="1">
    <location>
        <begin position="31"/>
        <end position="43"/>
    </location>
</feature>
<dbReference type="STRING" id="570156.AOG27_04370"/>
<dbReference type="RefSeq" id="WP_054551763.1">
    <property type="nucleotide sequence ID" value="NZ_LJTC01000002.1"/>
</dbReference>
<keyword evidence="2" id="KW-0472">Membrane</keyword>
<comment type="caution">
    <text evidence="3">The sequence shown here is derived from an EMBL/GenBank/DDBJ whole genome shotgun (WGS) entry which is preliminary data.</text>
</comment>
<gene>
    <name evidence="3" type="ORF">AOG27_04370</name>
</gene>
<name>A0A0P7EQL1_9GAMM</name>
<dbReference type="AlphaFoldDB" id="A0A0P7EQL1"/>
<proteinExistence type="predicted"/>
<evidence type="ECO:0000256" key="2">
    <source>
        <dbReference type="SAM" id="Phobius"/>
    </source>
</evidence>
<keyword evidence="2" id="KW-1133">Transmembrane helix</keyword>
<accession>A0A0P7EQL1</accession>
<dbReference type="OrthoDB" id="6289717at2"/>
<reference evidence="3 4" key="1">
    <citation type="submission" date="2015-09" db="EMBL/GenBank/DDBJ databases">
        <title>Draft Genome Sequence of Pseudoalteromonas lipolytica UCD-48B.</title>
        <authorList>
            <person name="Krusor M."/>
            <person name="Coil D.A."/>
            <person name="Lang J.M."/>
            <person name="Eisen J.A."/>
            <person name="Alexiev A."/>
        </authorList>
    </citation>
    <scope>NUCLEOTIDE SEQUENCE [LARGE SCALE GENOMIC DNA]</scope>
    <source>
        <strain evidence="3 4">UCD-48B</strain>
    </source>
</reference>
<organism evidence="3 4">
    <name type="scientific">Pseudoalteromonas lipolytica</name>
    <dbReference type="NCBI Taxonomy" id="570156"/>
    <lineage>
        <taxon>Bacteria</taxon>
        <taxon>Pseudomonadati</taxon>
        <taxon>Pseudomonadota</taxon>
        <taxon>Gammaproteobacteria</taxon>
        <taxon>Alteromonadales</taxon>
        <taxon>Pseudoalteromonadaceae</taxon>
        <taxon>Pseudoalteromonas</taxon>
    </lineage>
</organism>
<dbReference type="Proteomes" id="UP000050378">
    <property type="component" value="Unassembled WGS sequence"/>
</dbReference>
<feature type="region of interest" description="Disordered" evidence="1">
    <location>
        <begin position="1"/>
        <end position="46"/>
    </location>
</feature>
<protein>
    <submittedName>
        <fullName evidence="3">Uncharacterized protein</fullName>
    </submittedName>
</protein>
<evidence type="ECO:0000313" key="3">
    <source>
        <dbReference type="EMBL" id="KPM85005.1"/>
    </source>
</evidence>
<feature type="compositionally biased region" description="Basic residues" evidence="1">
    <location>
        <begin position="15"/>
        <end position="27"/>
    </location>
</feature>
<feature type="transmembrane region" description="Helical" evidence="2">
    <location>
        <begin position="55"/>
        <end position="74"/>
    </location>
</feature>